<dbReference type="GO" id="GO:0061503">
    <property type="term" value="F:tRNA threonylcarbamoyladenosine dehydratase"/>
    <property type="evidence" value="ECO:0007669"/>
    <property type="project" value="TreeGrafter"/>
</dbReference>
<dbReference type="OrthoDB" id="9804150at2"/>
<comment type="caution">
    <text evidence="2">The sequence shown here is derived from an EMBL/GenBank/DDBJ whole genome shotgun (WGS) entry which is preliminary data.</text>
</comment>
<evidence type="ECO:0000313" key="2">
    <source>
        <dbReference type="EMBL" id="RCS57121.1"/>
    </source>
</evidence>
<dbReference type="InterPro" id="IPR035985">
    <property type="entry name" value="Ubiquitin-activating_enz"/>
</dbReference>
<dbReference type="SUPFAM" id="SSF69572">
    <property type="entry name" value="Activating enzymes of the ubiquitin-like proteins"/>
    <property type="match status" value="1"/>
</dbReference>
<dbReference type="CDD" id="cd00755">
    <property type="entry name" value="YgdL_like"/>
    <property type="match status" value="1"/>
</dbReference>
<gene>
    <name evidence="2" type="ORF">DU000_09975</name>
</gene>
<dbReference type="GO" id="GO:0008641">
    <property type="term" value="F:ubiquitin-like modifier activating enzyme activity"/>
    <property type="evidence" value="ECO:0007669"/>
    <property type="project" value="InterPro"/>
</dbReference>
<dbReference type="GO" id="GO:0061504">
    <property type="term" value="P:cyclic threonylcarbamoyladenosine biosynthetic process"/>
    <property type="evidence" value="ECO:0007669"/>
    <property type="project" value="TreeGrafter"/>
</dbReference>
<dbReference type="InterPro" id="IPR000594">
    <property type="entry name" value="ThiF_NAD_FAD-bd"/>
</dbReference>
<accession>A0A368L0N0</accession>
<name>A0A368L0N0_9BURK</name>
<proteinExistence type="predicted"/>
<keyword evidence="3" id="KW-1185">Reference proteome</keyword>
<dbReference type="EMBL" id="QPGB01000004">
    <property type="protein sequence ID" value="RCS57121.1"/>
    <property type="molecule type" value="Genomic_DNA"/>
</dbReference>
<dbReference type="Proteomes" id="UP000252357">
    <property type="component" value="Unassembled WGS sequence"/>
</dbReference>
<dbReference type="PANTHER" id="PTHR43267">
    <property type="entry name" value="TRNA THREONYLCARBAMOYLADENOSINE DEHYDRATASE"/>
    <property type="match status" value="1"/>
</dbReference>
<protein>
    <submittedName>
        <fullName evidence="2">tRNA threonylcarbamoyladenosine dehydratase</fullName>
    </submittedName>
</protein>
<feature type="domain" description="THIF-type NAD/FAD binding fold" evidence="1">
    <location>
        <begin position="14"/>
        <end position="261"/>
    </location>
</feature>
<sequence>MPDVTRAFGGLNRLYGAETLAILQTSHVCVIGIGGVGSWAAEALARCGVGTLTLIDLDHIAESNLNRQIHALTHTLGQAKVTAMRERIALINPDCHVQEVDEFIAAENVATLIGALPSHAVVVDACDDGRAKTVLLAYCKRNGYRIITCGAAGGRRDPTRLRVDDLARTQGDPIAAKLRANLRRLHGFSRDPKKKFGIPCVYSDEPIVQPKTQQACDINSTAQGVDAAPQGLSCAGYGSSVMVTASMGMVLAQQALAQLLSKAAS</sequence>
<dbReference type="Gene3D" id="3.40.50.720">
    <property type="entry name" value="NAD(P)-binding Rossmann-like Domain"/>
    <property type="match status" value="1"/>
</dbReference>
<dbReference type="RefSeq" id="WP_114403263.1">
    <property type="nucleotide sequence ID" value="NZ_QPGB01000004.1"/>
</dbReference>
<organism evidence="2 3">
    <name type="scientific">Parvibium lacunae</name>
    <dbReference type="NCBI Taxonomy" id="1888893"/>
    <lineage>
        <taxon>Bacteria</taxon>
        <taxon>Pseudomonadati</taxon>
        <taxon>Pseudomonadota</taxon>
        <taxon>Betaproteobacteria</taxon>
        <taxon>Burkholderiales</taxon>
        <taxon>Alcaligenaceae</taxon>
        <taxon>Parvibium</taxon>
    </lineage>
</organism>
<reference evidence="2 3" key="1">
    <citation type="journal article" date="2018" name="Int. J. Syst. Evol. Microbiol.">
        <title>Parvibium lacunae gen. nov., sp. nov., a new member of the family Alcaligenaceae isolated from a freshwater pond.</title>
        <authorList>
            <person name="Chen W.M."/>
            <person name="Xie P.B."/>
            <person name="Hsu M.Y."/>
            <person name="Sheu S.Y."/>
        </authorList>
    </citation>
    <scope>NUCLEOTIDE SEQUENCE [LARGE SCALE GENOMIC DNA]</scope>
    <source>
        <strain evidence="2 3">KMB9</strain>
    </source>
</reference>
<evidence type="ECO:0000313" key="3">
    <source>
        <dbReference type="Proteomes" id="UP000252357"/>
    </source>
</evidence>
<dbReference type="InterPro" id="IPR045886">
    <property type="entry name" value="ThiF/MoeB/HesA"/>
</dbReference>
<evidence type="ECO:0000259" key="1">
    <source>
        <dbReference type="Pfam" id="PF00899"/>
    </source>
</evidence>
<dbReference type="AlphaFoldDB" id="A0A368L0N0"/>
<dbReference type="PANTHER" id="PTHR43267:SF1">
    <property type="entry name" value="TRNA THREONYLCARBAMOYLADENOSINE DEHYDRATASE"/>
    <property type="match status" value="1"/>
</dbReference>
<dbReference type="Pfam" id="PF00899">
    <property type="entry name" value="ThiF"/>
    <property type="match status" value="1"/>
</dbReference>